<keyword evidence="3" id="KW-0325">Glycoprotein</keyword>
<reference evidence="5 6" key="1">
    <citation type="submission" date="2015-09" db="EMBL/GenBank/DDBJ databases">
        <title>Draft genome of the parasitic nematode Teladorsagia circumcincta isolate WARC Sus (inbred).</title>
        <authorList>
            <person name="Mitreva M."/>
        </authorList>
    </citation>
    <scope>NUCLEOTIDE SEQUENCE [LARGE SCALE GENOMIC DNA]</scope>
    <source>
        <strain evidence="5 6">S</strain>
    </source>
</reference>
<dbReference type="GO" id="GO:0008236">
    <property type="term" value="F:serine-type peptidase activity"/>
    <property type="evidence" value="ECO:0007669"/>
    <property type="project" value="UniProtKB-KW"/>
</dbReference>
<dbReference type="GO" id="GO:0006508">
    <property type="term" value="P:proteolysis"/>
    <property type="evidence" value="ECO:0007669"/>
    <property type="project" value="InterPro"/>
</dbReference>
<protein>
    <recommendedName>
        <fullName evidence="4">Dipeptidylpeptidase IV N-terminal domain-containing protein</fullName>
    </recommendedName>
</protein>
<dbReference type="Gene3D" id="2.140.10.30">
    <property type="entry name" value="Dipeptidylpeptidase IV, N-terminal domain"/>
    <property type="match status" value="1"/>
</dbReference>
<dbReference type="AlphaFoldDB" id="A0A2G9UD51"/>
<dbReference type="Pfam" id="PF00930">
    <property type="entry name" value="DPPIV_N"/>
    <property type="match status" value="1"/>
</dbReference>
<dbReference type="SUPFAM" id="SSF82171">
    <property type="entry name" value="DPP6 N-terminal domain-like"/>
    <property type="match status" value="1"/>
</dbReference>
<dbReference type="GO" id="GO:0004177">
    <property type="term" value="F:aminopeptidase activity"/>
    <property type="evidence" value="ECO:0007669"/>
    <property type="project" value="UniProtKB-KW"/>
</dbReference>
<keyword evidence="1" id="KW-0378">Hydrolase</keyword>
<organism evidence="5 6">
    <name type="scientific">Teladorsagia circumcincta</name>
    <name type="common">Brown stomach worm</name>
    <name type="synonym">Ostertagia circumcincta</name>
    <dbReference type="NCBI Taxonomy" id="45464"/>
    <lineage>
        <taxon>Eukaryota</taxon>
        <taxon>Metazoa</taxon>
        <taxon>Ecdysozoa</taxon>
        <taxon>Nematoda</taxon>
        <taxon>Chromadorea</taxon>
        <taxon>Rhabditida</taxon>
        <taxon>Rhabditina</taxon>
        <taxon>Rhabditomorpha</taxon>
        <taxon>Strongyloidea</taxon>
        <taxon>Trichostrongylidae</taxon>
        <taxon>Teladorsagia</taxon>
    </lineage>
</organism>
<evidence type="ECO:0000313" key="5">
    <source>
        <dbReference type="EMBL" id="PIO68174.1"/>
    </source>
</evidence>
<dbReference type="OrthoDB" id="16520at2759"/>
<dbReference type="InterPro" id="IPR002469">
    <property type="entry name" value="Peptidase_S9B_N"/>
</dbReference>
<feature type="non-terminal residue" evidence="5">
    <location>
        <position position="1"/>
    </location>
</feature>
<gene>
    <name evidence="5" type="ORF">TELCIR_10052</name>
</gene>
<evidence type="ECO:0000256" key="1">
    <source>
        <dbReference type="ARBA" id="ARBA00022438"/>
    </source>
</evidence>
<evidence type="ECO:0000259" key="4">
    <source>
        <dbReference type="Pfam" id="PF00930"/>
    </source>
</evidence>
<evidence type="ECO:0000256" key="2">
    <source>
        <dbReference type="ARBA" id="ARBA00022825"/>
    </source>
</evidence>
<keyword evidence="1" id="KW-0031">Aminopeptidase</keyword>
<name>A0A2G9UD51_TELCI</name>
<feature type="domain" description="Dipeptidylpeptidase IV N-terminal" evidence="4">
    <location>
        <begin position="12"/>
        <end position="147"/>
    </location>
</feature>
<evidence type="ECO:0000313" key="6">
    <source>
        <dbReference type="Proteomes" id="UP000230423"/>
    </source>
</evidence>
<dbReference type="EMBL" id="KZ347221">
    <property type="protein sequence ID" value="PIO68174.1"/>
    <property type="molecule type" value="Genomic_DNA"/>
</dbReference>
<dbReference type="Proteomes" id="UP000230423">
    <property type="component" value="Unassembled WGS sequence"/>
</dbReference>
<keyword evidence="1" id="KW-0645">Protease</keyword>
<keyword evidence="6" id="KW-1185">Reference proteome</keyword>
<proteinExistence type="predicted"/>
<evidence type="ECO:0000256" key="3">
    <source>
        <dbReference type="ARBA" id="ARBA00023180"/>
    </source>
</evidence>
<keyword evidence="2" id="KW-0720">Serine protease</keyword>
<dbReference type="InterPro" id="IPR050278">
    <property type="entry name" value="Serine_Prot_S9B/DPPIV"/>
</dbReference>
<dbReference type="GO" id="GO:0008239">
    <property type="term" value="F:dipeptidyl-peptidase activity"/>
    <property type="evidence" value="ECO:0007669"/>
    <property type="project" value="TreeGrafter"/>
</dbReference>
<dbReference type="PANTHER" id="PTHR11731:SF200">
    <property type="entry name" value="DIPEPTIDYL PEPTIDASE 10, ISOFORM B"/>
    <property type="match status" value="1"/>
</dbReference>
<accession>A0A2G9UD51</accession>
<sequence length="238" mass="27900">LTYRVGITKTGDESQRIFQWCPTGNDYIFWQDGHLYYSDSAESSTSVRISEGAPNWEHGIFDWLYEEEIFGRESKAIWWSESGMKLAYLSREKLKEKTVSMISYVHDEKYPNVVELPYPKTHEKQLPTYTVNIWDKKTRRSKQMDVQLRDSTYVKGGVEENSEPDVSVINDGKLAERPVVKKRQTHVVMWSMALKQEFFAGWYDRKSIEFLRKNSLTALTDETLGIALLWIVRQHVDI</sequence>
<dbReference type="PANTHER" id="PTHR11731">
    <property type="entry name" value="PROTEASE FAMILY S9B,C DIPEPTIDYL-PEPTIDASE IV-RELATED"/>
    <property type="match status" value="1"/>
</dbReference>
<dbReference type="GO" id="GO:0005886">
    <property type="term" value="C:plasma membrane"/>
    <property type="evidence" value="ECO:0007669"/>
    <property type="project" value="TreeGrafter"/>
</dbReference>